<protein>
    <recommendedName>
        <fullName evidence="3">CUB domain-containing protein</fullName>
    </recommendedName>
</protein>
<dbReference type="EMBL" id="VCGU01000005">
    <property type="protein sequence ID" value="TRY74527.1"/>
    <property type="molecule type" value="Genomic_DNA"/>
</dbReference>
<organism evidence="1 2">
    <name type="scientific">Tigriopus californicus</name>
    <name type="common">Marine copepod</name>
    <dbReference type="NCBI Taxonomy" id="6832"/>
    <lineage>
        <taxon>Eukaryota</taxon>
        <taxon>Metazoa</taxon>
        <taxon>Ecdysozoa</taxon>
        <taxon>Arthropoda</taxon>
        <taxon>Crustacea</taxon>
        <taxon>Multicrustacea</taxon>
        <taxon>Hexanauplia</taxon>
        <taxon>Copepoda</taxon>
        <taxon>Harpacticoida</taxon>
        <taxon>Harpacticidae</taxon>
        <taxon>Tigriopus</taxon>
    </lineage>
</organism>
<sequence>FSLFNIVQFKNEGCRSSSTISSGGTGSTNRNGTCYTSTECTTRGGSAAGSCAAGFGVCCVFLISRSGATVAQNCTYLRNPNFPNSYSETSQVSYTVQKCDNSEYHVF</sequence>
<reference evidence="1 2" key="1">
    <citation type="journal article" date="2018" name="Nat. Ecol. Evol.">
        <title>Genomic signatures of mitonuclear coevolution across populations of Tigriopus californicus.</title>
        <authorList>
            <person name="Barreto F.S."/>
            <person name="Watson E.T."/>
            <person name="Lima T.G."/>
            <person name="Willett C.S."/>
            <person name="Edmands S."/>
            <person name="Li W."/>
            <person name="Burton R.S."/>
        </authorList>
    </citation>
    <scope>NUCLEOTIDE SEQUENCE [LARGE SCALE GENOMIC DNA]</scope>
    <source>
        <strain evidence="1 2">San Diego</strain>
    </source>
</reference>
<keyword evidence="2" id="KW-1185">Reference proteome</keyword>
<evidence type="ECO:0000313" key="1">
    <source>
        <dbReference type="EMBL" id="TRY74527.1"/>
    </source>
</evidence>
<evidence type="ECO:0008006" key="3">
    <source>
        <dbReference type="Google" id="ProtNLM"/>
    </source>
</evidence>
<evidence type="ECO:0000313" key="2">
    <source>
        <dbReference type="Proteomes" id="UP000318571"/>
    </source>
</evidence>
<dbReference type="STRING" id="6832.A0A553PA08"/>
<dbReference type="PANTHER" id="PTHR33236">
    <property type="entry name" value="INTRAFLAGELLAR TRANSPORT PROTEIN 122 FAMILY PROTEIN-RELATED"/>
    <property type="match status" value="1"/>
</dbReference>
<dbReference type="Proteomes" id="UP000318571">
    <property type="component" value="Chromosome 2"/>
</dbReference>
<comment type="caution">
    <text evidence="1">The sequence shown here is derived from an EMBL/GenBank/DDBJ whole genome shotgun (WGS) entry which is preliminary data.</text>
</comment>
<feature type="non-terminal residue" evidence="1">
    <location>
        <position position="107"/>
    </location>
</feature>
<dbReference type="PANTHER" id="PTHR33236:SF5">
    <property type="entry name" value="CUB DOMAIN-CONTAINING PROTEIN"/>
    <property type="match status" value="1"/>
</dbReference>
<dbReference type="AlphaFoldDB" id="A0A553PA08"/>
<name>A0A553PA08_TIGCA</name>
<gene>
    <name evidence="1" type="ORF">TCAL_09203</name>
</gene>
<accession>A0A553PA08</accession>
<feature type="non-terminal residue" evidence="1">
    <location>
        <position position="1"/>
    </location>
</feature>
<proteinExistence type="predicted"/>